<feature type="transmembrane region" description="Helical" evidence="1">
    <location>
        <begin position="61"/>
        <end position="84"/>
    </location>
</feature>
<evidence type="ECO:0000313" key="2">
    <source>
        <dbReference type="EMBL" id="RZT99948.1"/>
    </source>
</evidence>
<keyword evidence="3" id="KW-1185">Reference proteome</keyword>
<sequence>MLSVRLPVSGSHPDPTIKNPPSALITGRWGIVVSDRVNRIKNPTYNTLLLGCLYCGSRSGFFGGAFGSGFLNLGFVAQFFHLFLQ</sequence>
<organism evidence="2 3">
    <name type="scientific">Advenella incenata</name>
    <dbReference type="NCBI Taxonomy" id="267800"/>
    <lineage>
        <taxon>Bacteria</taxon>
        <taxon>Pseudomonadati</taxon>
        <taxon>Pseudomonadota</taxon>
        <taxon>Betaproteobacteria</taxon>
        <taxon>Burkholderiales</taxon>
        <taxon>Alcaligenaceae</taxon>
    </lineage>
</organism>
<gene>
    <name evidence="2" type="ORF">EV681_1754</name>
</gene>
<dbReference type="AlphaFoldDB" id="A0A4Q7VUJ4"/>
<comment type="caution">
    <text evidence="2">The sequence shown here is derived from an EMBL/GenBank/DDBJ whole genome shotgun (WGS) entry which is preliminary data.</text>
</comment>
<dbReference type="Proteomes" id="UP000293398">
    <property type="component" value="Unassembled WGS sequence"/>
</dbReference>
<dbReference type="EMBL" id="SHKO01000001">
    <property type="protein sequence ID" value="RZT99948.1"/>
    <property type="molecule type" value="Genomic_DNA"/>
</dbReference>
<keyword evidence="1" id="KW-1133">Transmembrane helix</keyword>
<proteinExistence type="predicted"/>
<evidence type="ECO:0000313" key="3">
    <source>
        <dbReference type="Proteomes" id="UP000293398"/>
    </source>
</evidence>
<protein>
    <submittedName>
        <fullName evidence="2">Uncharacterized protein</fullName>
    </submittedName>
</protein>
<evidence type="ECO:0000256" key="1">
    <source>
        <dbReference type="SAM" id="Phobius"/>
    </source>
</evidence>
<reference evidence="2 3" key="1">
    <citation type="submission" date="2019-02" db="EMBL/GenBank/DDBJ databases">
        <title>Genomic Encyclopedia of Type Strains, Phase IV (KMG-IV): sequencing the most valuable type-strain genomes for metagenomic binning, comparative biology and taxonomic classification.</title>
        <authorList>
            <person name="Goeker M."/>
        </authorList>
    </citation>
    <scope>NUCLEOTIDE SEQUENCE [LARGE SCALE GENOMIC DNA]</scope>
    <source>
        <strain evidence="2 3">DSM 23814</strain>
    </source>
</reference>
<name>A0A4Q7VUJ4_9BURK</name>
<accession>A0A4Q7VUJ4</accession>
<keyword evidence="1" id="KW-0472">Membrane</keyword>
<keyword evidence="1" id="KW-0812">Transmembrane</keyword>